<dbReference type="GO" id="GO:0008299">
    <property type="term" value="P:isoprenoid biosynthetic process"/>
    <property type="evidence" value="ECO:0007669"/>
    <property type="project" value="InterPro"/>
</dbReference>
<evidence type="ECO:0000256" key="2">
    <source>
        <dbReference type="ARBA" id="ARBA00022695"/>
    </source>
</evidence>
<dbReference type="InterPro" id="IPR029044">
    <property type="entry name" value="Nucleotide-diphossugar_trans"/>
</dbReference>
<dbReference type="EMBL" id="JTJQ01000024">
    <property type="protein sequence ID" value="OBX00319.1"/>
    <property type="molecule type" value="Genomic_DNA"/>
</dbReference>
<sequence length="236" mass="26295">MKNIAIIFAGGVGARMNNPETPKQFLVWNGKAVLIHTLLNFEKNENIDAIILACKEDWIDYARSLIEKENINKVCSIVPGGDTALDSQYIALKKAKELYGERDIIVLIHDGVRPLIDDEIINRNIEGVKKKGSAITVTKAIETVVLVNKNAEVSSVLDRDSCVMAKAPQSFWLRDILDAHNIARKKGVYNYVDSASLMLASGFTLNTVMGKHENIKITTPSDYYMFLGISRARLEE</sequence>
<dbReference type="GO" id="GO:0070567">
    <property type="term" value="F:cytidylyltransferase activity"/>
    <property type="evidence" value="ECO:0007669"/>
    <property type="project" value="InterPro"/>
</dbReference>
<evidence type="ECO:0000256" key="1">
    <source>
        <dbReference type="ARBA" id="ARBA00022679"/>
    </source>
</evidence>
<keyword evidence="4" id="KW-1185">Reference proteome</keyword>
<dbReference type="Proteomes" id="UP000092594">
    <property type="component" value="Unassembled WGS sequence"/>
</dbReference>
<dbReference type="CDD" id="cd02516">
    <property type="entry name" value="CDP-ME_synthetase"/>
    <property type="match status" value="1"/>
</dbReference>
<evidence type="ECO:0000313" key="4">
    <source>
        <dbReference type="Proteomes" id="UP000092594"/>
    </source>
</evidence>
<proteinExistence type="predicted"/>
<gene>
    <name evidence="3" type="ORF">QV05_08045</name>
</gene>
<dbReference type="RefSeq" id="WP_065231363.1">
    <property type="nucleotide sequence ID" value="NZ_JTJP01000032.1"/>
</dbReference>
<dbReference type="Pfam" id="PF01128">
    <property type="entry name" value="IspD"/>
    <property type="match status" value="1"/>
</dbReference>
<accession>A0AB36DVB3</accession>
<dbReference type="GO" id="GO:0005829">
    <property type="term" value="C:cytosol"/>
    <property type="evidence" value="ECO:0007669"/>
    <property type="project" value="TreeGrafter"/>
</dbReference>
<evidence type="ECO:0000313" key="3">
    <source>
        <dbReference type="EMBL" id="OBX00319.1"/>
    </source>
</evidence>
<protein>
    <submittedName>
        <fullName evidence="3">2-C-methyl-D-erythritol 4-phosphate cytidylyltransferase</fullName>
    </submittedName>
</protein>
<dbReference type="Gene3D" id="3.90.550.10">
    <property type="entry name" value="Spore Coat Polysaccharide Biosynthesis Protein SpsA, Chain A"/>
    <property type="match status" value="1"/>
</dbReference>
<comment type="caution">
    <text evidence="3">The sequence shown here is derived from an EMBL/GenBank/DDBJ whole genome shotgun (WGS) entry which is preliminary data.</text>
</comment>
<dbReference type="PROSITE" id="PS01295">
    <property type="entry name" value="ISPD"/>
    <property type="match status" value="1"/>
</dbReference>
<dbReference type="InterPro" id="IPR018294">
    <property type="entry name" value="ISPD_synthase_CS"/>
</dbReference>
<keyword evidence="1" id="KW-0808">Transferase</keyword>
<reference evidence="3 4" key="1">
    <citation type="submission" date="2014-11" db="EMBL/GenBank/DDBJ databases">
        <title>Pan-genome of Gallibacterium spp.</title>
        <authorList>
            <person name="Kudirkiene E."/>
            <person name="Bojesen A.M."/>
        </authorList>
    </citation>
    <scope>NUCLEOTIDE SEQUENCE [LARGE SCALE GENOMIC DNA]</scope>
    <source>
        <strain evidence="3 4">Gerl. 2740/89</strain>
    </source>
</reference>
<organism evidence="3 4">
    <name type="scientific">Gallibacterium genomosp. 1</name>
    <dbReference type="NCBI Taxonomy" id="155515"/>
    <lineage>
        <taxon>Bacteria</taxon>
        <taxon>Pseudomonadati</taxon>
        <taxon>Pseudomonadota</taxon>
        <taxon>Gammaproteobacteria</taxon>
        <taxon>Pasteurellales</taxon>
        <taxon>Pasteurellaceae</taxon>
        <taxon>Gallibacterium</taxon>
    </lineage>
</organism>
<dbReference type="InterPro" id="IPR034683">
    <property type="entry name" value="IspD/TarI"/>
</dbReference>
<dbReference type="SUPFAM" id="SSF53448">
    <property type="entry name" value="Nucleotide-diphospho-sugar transferases"/>
    <property type="match status" value="1"/>
</dbReference>
<keyword evidence="2 3" id="KW-0548">Nucleotidyltransferase</keyword>
<name>A0AB36DVB3_9PAST</name>
<dbReference type="PANTHER" id="PTHR43015:SF1">
    <property type="entry name" value="D-RIBITOL-5-PHOSPHATE CYTIDYLYLTRANSFERASE"/>
    <property type="match status" value="1"/>
</dbReference>
<dbReference type="PANTHER" id="PTHR43015">
    <property type="entry name" value="D-RIBITOL-5-PHOSPHATE CYTIDYLYLTRANSFERASE"/>
    <property type="match status" value="1"/>
</dbReference>
<dbReference type="AlphaFoldDB" id="A0AB36DVB3"/>